<dbReference type="InterPro" id="IPR020672">
    <property type="entry name" value="Ribose5P_isomerase_typA_subgr"/>
</dbReference>
<dbReference type="AlphaFoldDB" id="A0A2N4UJB6"/>
<dbReference type="NCBIfam" id="TIGR00021">
    <property type="entry name" value="rpiA"/>
    <property type="match status" value="1"/>
</dbReference>
<dbReference type="GO" id="GO:0006014">
    <property type="term" value="P:D-ribose metabolic process"/>
    <property type="evidence" value="ECO:0007669"/>
    <property type="project" value="TreeGrafter"/>
</dbReference>
<name>A0A2N4UJB6_9BURK</name>
<evidence type="ECO:0000256" key="3">
    <source>
        <dbReference type="HAMAP-Rule" id="MF_00170"/>
    </source>
</evidence>
<dbReference type="Gene3D" id="3.30.70.260">
    <property type="match status" value="1"/>
</dbReference>
<dbReference type="InterPro" id="IPR004788">
    <property type="entry name" value="Ribose5P_isomerase_type_A"/>
</dbReference>
<organism evidence="4 5">
    <name type="scientific">Pollutimonas nitritireducens</name>
    <dbReference type="NCBI Taxonomy" id="2045209"/>
    <lineage>
        <taxon>Bacteria</taxon>
        <taxon>Pseudomonadati</taxon>
        <taxon>Pseudomonadota</taxon>
        <taxon>Betaproteobacteria</taxon>
        <taxon>Burkholderiales</taxon>
        <taxon>Alcaligenaceae</taxon>
        <taxon>Pollutimonas</taxon>
    </lineage>
</organism>
<comment type="similarity">
    <text evidence="3">Belongs to the ribose 5-phosphate isomerase family.</text>
</comment>
<feature type="binding site" evidence="3">
    <location>
        <begin position="33"/>
        <end position="36"/>
    </location>
    <ligand>
        <name>substrate</name>
    </ligand>
</feature>
<comment type="function">
    <text evidence="3">Catalyzes the reversible conversion of ribose-5-phosphate to ribulose 5-phosphate.</text>
</comment>
<accession>A0A2N4UJB6</accession>
<dbReference type="OrthoDB" id="5870696at2"/>
<dbReference type="Gene3D" id="3.40.50.1360">
    <property type="match status" value="1"/>
</dbReference>
<dbReference type="SUPFAM" id="SSF100950">
    <property type="entry name" value="NagB/RpiA/CoA transferase-like"/>
    <property type="match status" value="1"/>
</dbReference>
<feature type="active site" description="Proton acceptor" evidence="3">
    <location>
        <position position="108"/>
    </location>
</feature>
<dbReference type="CDD" id="cd01398">
    <property type="entry name" value="RPI_A"/>
    <property type="match status" value="1"/>
</dbReference>
<dbReference type="RefSeq" id="WP_102068437.1">
    <property type="nucleotide sequence ID" value="NZ_PDNV01000002.1"/>
</dbReference>
<dbReference type="PANTHER" id="PTHR11934:SF0">
    <property type="entry name" value="RIBOSE-5-PHOSPHATE ISOMERASE"/>
    <property type="match status" value="1"/>
</dbReference>
<evidence type="ECO:0000256" key="1">
    <source>
        <dbReference type="ARBA" id="ARBA00001713"/>
    </source>
</evidence>
<keyword evidence="2 3" id="KW-0413">Isomerase</keyword>
<dbReference type="NCBIfam" id="NF001924">
    <property type="entry name" value="PRK00702.1"/>
    <property type="match status" value="1"/>
</dbReference>
<dbReference type="FunFam" id="3.40.50.1360:FF:000001">
    <property type="entry name" value="Ribose-5-phosphate isomerase A"/>
    <property type="match status" value="1"/>
</dbReference>
<feature type="binding site" evidence="3">
    <location>
        <begin position="86"/>
        <end position="89"/>
    </location>
    <ligand>
        <name>substrate</name>
    </ligand>
</feature>
<feature type="binding site" evidence="3">
    <location>
        <begin position="99"/>
        <end position="102"/>
    </location>
    <ligand>
        <name>substrate</name>
    </ligand>
</feature>
<protein>
    <recommendedName>
        <fullName evidence="3">Ribose-5-phosphate isomerase A</fullName>
        <ecNumber evidence="3">5.3.1.6</ecNumber>
    </recommendedName>
    <alternativeName>
        <fullName evidence="3">Phosphoriboisomerase A</fullName>
        <shortName evidence="3">PRI</shortName>
    </alternativeName>
</protein>
<gene>
    <name evidence="3" type="primary">rpiA</name>
    <name evidence="4" type="ORF">CR155_02560</name>
</gene>
<dbReference type="Proteomes" id="UP000234328">
    <property type="component" value="Unassembled WGS sequence"/>
</dbReference>
<dbReference type="SUPFAM" id="SSF75445">
    <property type="entry name" value="D-ribose-5-phosphate isomerase (RpiA), lid domain"/>
    <property type="match status" value="1"/>
</dbReference>
<feature type="binding site" evidence="3">
    <location>
        <position position="126"/>
    </location>
    <ligand>
        <name>substrate</name>
    </ligand>
</feature>
<keyword evidence="5" id="KW-1185">Reference proteome</keyword>
<dbReference type="GO" id="GO:0009052">
    <property type="term" value="P:pentose-phosphate shunt, non-oxidative branch"/>
    <property type="evidence" value="ECO:0007669"/>
    <property type="project" value="UniProtKB-UniRule"/>
</dbReference>
<comment type="pathway">
    <text evidence="3">Carbohydrate degradation; pentose phosphate pathway; D-ribose 5-phosphate from D-ribulose 5-phosphate (non-oxidative stage): step 1/1.</text>
</comment>
<dbReference type="PANTHER" id="PTHR11934">
    <property type="entry name" value="RIBOSE-5-PHOSPHATE ISOMERASE"/>
    <property type="match status" value="1"/>
</dbReference>
<reference evidence="4 5" key="1">
    <citation type="submission" date="2017-10" db="EMBL/GenBank/DDBJ databases">
        <title>Two draft genome sequences of Pusillimonas sp. strains isolated from a nitrate- and radionuclide-contaminated groundwater in Russia.</title>
        <authorList>
            <person name="Grouzdev D.S."/>
            <person name="Tourova T.P."/>
            <person name="Goeva M.A."/>
            <person name="Babich T.L."/>
            <person name="Sokolova D.S."/>
            <person name="Abdullin R."/>
            <person name="Poltaraus A.B."/>
            <person name="Toshchakov S.V."/>
            <person name="Nazina T.N."/>
        </authorList>
    </citation>
    <scope>NUCLEOTIDE SEQUENCE [LARGE SCALE GENOMIC DNA]</scope>
    <source>
        <strain evidence="4 5">JR1/69-2-13</strain>
    </source>
</reference>
<dbReference type="HAMAP" id="MF_00170">
    <property type="entry name" value="Rib_5P_isom_A"/>
    <property type="match status" value="1"/>
</dbReference>
<evidence type="ECO:0000256" key="2">
    <source>
        <dbReference type="ARBA" id="ARBA00023235"/>
    </source>
</evidence>
<dbReference type="GO" id="GO:0005829">
    <property type="term" value="C:cytosol"/>
    <property type="evidence" value="ECO:0007669"/>
    <property type="project" value="TreeGrafter"/>
</dbReference>
<proteinExistence type="inferred from homology"/>
<dbReference type="UniPathway" id="UPA00115">
    <property type="reaction ID" value="UER00412"/>
</dbReference>
<dbReference type="GO" id="GO:0004751">
    <property type="term" value="F:ribose-5-phosphate isomerase activity"/>
    <property type="evidence" value="ECO:0007669"/>
    <property type="project" value="UniProtKB-UniRule"/>
</dbReference>
<dbReference type="Pfam" id="PF06026">
    <property type="entry name" value="Rib_5-P_isom_A"/>
    <property type="match status" value="1"/>
</dbReference>
<dbReference type="EMBL" id="PDNV01000002">
    <property type="protein sequence ID" value="PLC55112.1"/>
    <property type="molecule type" value="Genomic_DNA"/>
</dbReference>
<dbReference type="InterPro" id="IPR037171">
    <property type="entry name" value="NagB/RpiA_transferase-like"/>
</dbReference>
<comment type="subunit">
    <text evidence="3">Homodimer.</text>
</comment>
<evidence type="ECO:0000313" key="4">
    <source>
        <dbReference type="EMBL" id="PLC55112.1"/>
    </source>
</evidence>
<comment type="catalytic activity">
    <reaction evidence="1 3">
        <text>aldehydo-D-ribose 5-phosphate = D-ribulose 5-phosphate</text>
        <dbReference type="Rhea" id="RHEA:14657"/>
        <dbReference type="ChEBI" id="CHEBI:58121"/>
        <dbReference type="ChEBI" id="CHEBI:58273"/>
        <dbReference type="EC" id="5.3.1.6"/>
    </reaction>
</comment>
<comment type="caution">
    <text evidence="4">The sequence shown here is derived from an EMBL/GenBank/DDBJ whole genome shotgun (WGS) entry which is preliminary data.</text>
</comment>
<evidence type="ECO:0000313" key="5">
    <source>
        <dbReference type="Proteomes" id="UP000234328"/>
    </source>
</evidence>
<dbReference type="EC" id="5.3.1.6" evidence="3"/>
<sequence>MLTQTELKQNVAQAAVQYVLPFLTPETILGVGTGSTVDIFIDSLAPHTSRFRGAVSSSERSSARMAALGIQVFDLNDVQAMPFYVDGADEIDRGLSMIKGGGGALTREKIVASVADQFVCIVDESKQVDHLGRFPLPVEVIPMARESVSRQLAQLGGKPSLRSGIVTDNGCQILDVSGLSISQPAQLESRINNIPGVVSCGLFAIAGADVVLVSTQGGVRQLKKNAS</sequence>